<feature type="transmembrane region" description="Helical" evidence="7">
    <location>
        <begin position="193"/>
        <end position="212"/>
    </location>
</feature>
<keyword evidence="5 7" id="KW-0472">Membrane</keyword>
<dbReference type="EMBL" id="SKCS01000152">
    <property type="protein sequence ID" value="TNN15240.1"/>
    <property type="molecule type" value="Genomic_DNA"/>
</dbReference>
<evidence type="ECO:0000256" key="7">
    <source>
        <dbReference type="RuleBase" id="RU079119"/>
    </source>
</evidence>
<dbReference type="GO" id="GO:0016020">
    <property type="term" value="C:membrane"/>
    <property type="evidence" value="ECO:0007669"/>
    <property type="project" value="UniProtKB-SubCell"/>
</dbReference>
<keyword evidence="10" id="KW-1185">Reference proteome</keyword>
<feature type="transmembrane region" description="Helical" evidence="7">
    <location>
        <begin position="257"/>
        <end position="286"/>
    </location>
</feature>
<keyword evidence="2 7" id="KW-0808">Transferase</keyword>
<dbReference type="PANTHER" id="PTHR22883">
    <property type="entry name" value="ZINC FINGER DHHC DOMAIN CONTAINING PROTEIN"/>
    <property type="match status" value="1"/>
</dbReference>
<feature type="transmembrane region" description="Helical" evidence="7">
    <location>
        <begin position="7"/>
        <end position="24"/>
    </location>
</feature>
<dbReference type="Pfam" id="PF01529">
    <property type="entry name" value="DHHC"/>
    <property type="match status" value="1"/>
</dbReference>
<name>A0A4Z2DG72_SCHJA</name>
<reference evidence="9 10" key="1">
    <citation type="submission" date="2019-03" db="EMBL/GenBank/DDBJ databases">
        <title>An improved genome assembly of the fluke Schistosoma japonicum.</title>
        <authorList>
            <person name="Hu W."/>
            <person name="Luo F."/>
            <person name="Yin M."/>
            <person name="Mo X."/>
            <person name="Sun C."/>
            <person name="Wu Q."/>
            <person name="Zhu B."/>
            <person name="Xiang M."/>
            <person name="Wang J."/>
            <person name="Wang Y."/>
            <person name="Zhang T."/>
            <person name="Xu B."/>
            <person name="Zheng H."/>
            <person name="Feng Z."/>
        </authorList>
    </citation>
    <scope>NUCLEOTIDE SEQUENCE [LARGE SCALE GENOMIC DNA]</scope>
    <source>
        <strain evidence="9">HuSjv2</strain>
        <tissue evidence="9">Worms</tissue>
    </source>
</reference>
<feature type="transmembrane region" description="Helical" evidence="7">
    <location>
        <begin position="72"/>
        <end position="97"/>
    </location>
</feature>
<proteinExistence type="inferred from homology"/>
<comment type="catalytic activity">
    <reaction evidence="7">
        <text>L-cysteinyl-[protein] + hexadecanoyl-CoA = S-hexadecanoyl-L-cysteinyl-[protein] + CoA</text>
        <dbReference type="Rhea" id="RHEA:36683"/>
        <dbReference type="Rhea" id="RHEA-COMP:10131"/>
        <dbReference type="Rhea" id="RHEA-COMP:11032"/>
        <dbReference type="ChEBI" id="CHEBI:29950"/>
        <dbReference type="ChEBI" id="CHEBI:57287"/>
        <dbReference type="ChEBI" id="CHEBI:57379"/>
        <dbReference type="ChEBI" id="CHEBI:74151"/>
        <dbReference type="EC" id="2.3.1.225"/>
    </reaction>
</comment>
<keyword evidence="6 7" id="KW-0012">Acyltransferase</keyword>
<evidence type="ECO:0000256" key="3">
    <source>
        <dbReference type="ARBA" id="ARBA00022692"/>
    </source>
</evidence>
<dbReference type="AlphaFoldDB" id="A0A4Z2DG72"/>
<sequence length="418" mass="49220">MDYVTNIIVYVGFCGSLLLCYSLRYTIIGYILKSLLLKPMSIIWQVMPLTVRKTISEAVRWFLFERHCIYQVTYLIIIIIGHYILIMDVITVLYRYSWLENNLLLGAGCLFFNGLLYLLLCFSNPGFITSRNKSVYAHIYEYDHFIYSPKPCTICCHIIPARAKHCSRCDNCIFRFDHHCVWINSCIGGQNHGLFITFLFSLFVMITNALWLNCRMLYLFSVHENLWQAHYLDEYNQMHPMDWLTLSQHLFMTFPRVIGMTGILIVAVILLICYLIFNIWLVLINCTSYEYFQRKRLTTSKSNLIDYSNDHDREKSTKAMSRKKYYFASSSSSPLVDGEMMVTTAATNREQQSRMNHMLKQQNSMATYDVNNLHRNNCRNFYNKGIRNNLLEIYTQSTSYSLRDLKHRLPVQSAFKTR</sequence>
<dbReference type="PROSITE" id="PS50216">
    <property type="entry name" value="DHHC"/>
    <property type="match status" value="1"/>
</dbReference>
<comment type="caution">
    <text evidence="9">The sequence shown here is derived from an EMBL/GenBank/DDBJ whole genome shotgun (WGS) entry which is preliminary data.</text>
</comment>
<keyword evidence="3 7" id="KW-0812">Transmembrane</keyword>
<gene>
    <name evidence="9" type="ORF">EWB00_001501</name>
</gene>
<dbReference type="GO" id="GO:0006612">
    <property type="term" value="P:protein targeting to membrane"/>
    <property type="evidence" value="ECO:0007669"/>
    <property type="project" value="TreeGrafter"/>
</dbReference>
<dbReference type="InterPro" id="IPR039859">
    <property type="entry name" value="PFA4/ZDH16/20/ERF2-like"/>
</dbReference>
<dbReference type="InterPro" id="IPR001594">
    <property type="entry name" value="Palmitoyltrfase_DHHC"/>
</dbReference>
<dbReference type="STRING" id="6182.A0A4Z2DG72"/>
<evidence type="ECO:0000256" key="6">
    <source>
        <dbReference type="ARBA" id="ARBA00023315"/>
    </source>
</evidence>
<organism evidence="9 10">
    <name type="scientific">Schistosoma japonicum</name>
    <name type="common">Blood fluke</name>
    <dbReference type="NCBI Taxonomy" id="6182"/>
    <lineage>
        <taxon>Eukaryota</taxon>
        <taxon>Metazoa</taxon>
        <taxon>Spiralia</taxon>
        <taxon>Lophotrochozoa</taxon>
        <taxon>Platyhelminthes</taxon>
        <taxon>Trematoda</taxon>
        <taxon>Digenea</taxon>
        <taxon>Strigeidida</taxon>
        <taxon>Schistosomatoidea</taxon>
        <taxon>Schistosomatidae</taxon>
        <taxon>Schistosoma</taxon>
    </lineage>
</organism>
<evidence type="ECO:0000256" key="1">
    <source>
        <dbReference type="ARBA" id="ARBA00004141"/>
    </source>
</evidence>
<evidence type="ECO:0000313" key="10">
    <source>
        <dbReference type="Proteomes" id="UP000311919"/>
    </source>
</evidence>
<comment type="domain">
    <text evidence="7">The DHHC domain is required for palmitoyltransferase activity.</text>
</comment>
<feature type="transmembrane region" description="Helical" evidence="7">
    <location>
        <begin position="103"/>
        <end position="123"/>
    </location>
</feature>
<dbReference type="GO" id="GO:0005783">
    <property type="term" value="C:endoplasmic reticulum"/>
    <property type="evidence" value="ECO:0007669"/>
    <property type="project" value="TreeGrafter"/>
</dbReference>
<dbReference type="GO" id="GO:0019706">
    <property type="term" value="F:protein-cysteine S-palmitoyltransferase activity"/>
    <property type="evidence" value="ECO:0007669"/>
    <property type="project" value="UniProtKB-EC"/>
</dbReference>
<feature type="domain" description="Palmitoyltransferase DHHC" evidence="8">
    <location>
        <begin position="148"/>
        <end position="294"/>
    </location>
</feature>
<comment type="similarity">
    <text evidence="7">Belongs to the DHHC palmitoyltransferase family.</text>
</comment>
<evidence type="ECO:0000313" key="9">
    <source>
        <dbReference type="EMBL" id="TNN15240.1"/>
    </source>
</evidence>
<dbReference type="EC" id="2.3.1.225" evidence="7"/>
<evidence type="ECO:0000256" key="5">
    <source>
        <dbReference type="ARBA" id="ARBA00023136"/>
    </source>
</evidence>
<dbReference type="OrthoDB" id="331948at2759"/>
<keyword evidence="4 7" id="KW-1133">Transmembrane helix</keyword>
<comment type="subcellular location">
    <subcellularLocation>
        <location evidence="1">Membrane</location>
        <topology evidence="1">Multi-pass membrane protein</topology>
    </subcellularLocation>
</comment>
<evidence type="ECO:0000256" key="4">
    <source>
        <dbReference type="ARBA" id="ARBA00022989"/>
    </source>
</evidence>
<evidence type="ECO:0000256" key="2">
    <source>
        <dbReference type="ARBA" id="ARBA00022679"/>
    </source>
</evidence>
<dbReference type="GO" id="GO:0005794">
    <property type="term" value="C:Golgi apparatus"/>
    <property type="evidence" value="ECO:0007669"/>
    <property type="project" value="TreeGrafter"/>
</dbReference>
<evidence type="ECO:0000259" key="8">
    <source>
        <dbReference type="Pfam" id="PF01529"/>
    </source>
</evidence>
<protein>
    <recommendedName>
        <fullName evidence="7">Palmitoyltransferase</fullName>
        <ecNumber evidence="7">2.3.1.225</ecNumber>
    </recommendedName>
</protein>
<accession>A0A4Z2DG72</accession>
<dbReference type="Proteomes" id="UP000311919">
    <property type="component" value="Unassembled WGS sequence"/>
</dbReference>